<name>A0A0S6UAB0_NEOTH</name>
<proteinExistence type="predicted"/>
<protein>
    <submittedName>
        <fullName evidence="1">Methyl-accepting chemotaxis protein</fullName>
    </submittedName>
</protein>
<organism evidence="1">
    <name type="scientific">Moorella thermoacetica Y72</name>
    <dbReference type="NCBI Taxonomy" id="1325331"/>
    <lineage>
        <taxon>Bacteria</taxon>
        <taxon>Bacillati</taxon>
        <taxon>Bacillota</taxon>
        <taxon>Clostridia</taxon>
        <taxon>Neomoorellales</taxon>
        <taxon>Neomoorellaceae</taxon>
        <taxon>Neomoorella</taxon>
    </lineage>
</organism>
<dbReference type="Proteomes" id="UP000063718">
    <property type="component" value="Unassembled WGS sequence"/>
</dbReference>
<dbReference type="AlphaFoldDB" id="A0A0S6UAB0"/>
<evidence type="ECO:0000313" key="1">
    <source>
        <dbReference type="EMBL" id="GAF25375.1"/>
    </source>
</evidence>
<dbReference type="EMBL" id="DF238840">
    <property type="protein sequence ID" value="GAF25375.1"/>
    <property type="molecule type" value="Genomic_DNA"/>
</dbReference>
<sequence>MVNQDAIRAAVKEAAAGHGGKLPCAVAQEVARRLKVPMREVGRAADELKIKIIQCQLGCFE</sequence>
<gene>
    <name evidence="1" type="ORF">MTY_0708</name>
</gene>
<accession>A0A0S6UAB0</accession>
<reference evidence="1" key="1">
    <citation type="journal article" date="2014" name="Gene">
        <title>Genome-guided analysis of transformation efficiency and carbon dioxide assimilation by Moorella thermoacetica Y72.</title>
        <authorList>
            <person name="Tsukahara K."/>
            <person name="Kita A."/>
            <person name="Nakashimada Y."/>
            <person name="Hoshino T."/>
            <person name="Murakami K."/>
        </authorList>
    </citation>
    <scope>NUCLEOTIDE SEQUENCE [LARGE SCALE GENOMIC DNA]</scope>
    <source>
        <strain evidence="1">Y72</strain>
    </source>
</reference>
<dbReference type="RefSeq" id="WP_025773378.1">
    <property type="nucleotide sequence ID" value="NZ_DF238840.1"/>
</dbReference>